<keyword evidence="3" id="KW-1185">Reference proteome</keyword>
<accession>A0A2T3FQR7</accession>
<comment type="caution">
    <text evidence="2">The sequence shown here is derived from an EMBL/GenBank/DDBJ whole genome shotgun (WGS) entry which is preliminary data.</text>
</comment>
<reference evidence="2 3" key="1">
    <citation type="submission" date="2018-03" db="EMBL/GenBank/DDBJ databases">
        <title>Lachnoclostridium SNUG30386 gen.nov., sp.nov., isolated from human faeces.</title>
        <authorList>
            <person name="Seo B."/>
            <person name="Jeon K."/>
            <person name="Ko G."/>
        </authorList>
    </citation>
    <scope>NUCLEOTIDE SEQUENCE [LARGE SCALE GENOMIC DNA]</scope>
    <source>
        <strain evidence="2 3">SNUG30386</strain>
    </source>
</reference>
<protein>
    <submittedName>
        <fullName evidence="2">Nucleotidyltransferase</fullName>
    </submittedName>
</protein>
<dbReference type="AlphaFoldDB" id="A0A2T3FQR7"/>
<proteinExistence type="predicted"/>
<gene>
    <name evidence="2" type="ORF">C7U56_06910</name>
</gene>
<dbReference type="InterPro" id="IPR005835">
    <property type="entry name" value="NTP_transferase_dom"/>
</dbReference>
<keyword evidence="2" id="KW-0808">Transferase</keyword>
<evidence type="ECO:0000313" key="3">
    <source>
        <dbReference type="Proteomes" id="UP000241048"/>
    </source>
</evidence>
<name>A0A2T3FQR7_9CLOT</name>
<dbReference type="Proteomes" id="UP000241048">
    <property type="component" value="Unassembled WGS sequence"/>
</dbReference>
<evidence type="ECO:0000259" key="1">
    <source>
        <dbReference type="Pfam" id="PF00483"/>
    </source>
</evidence>
<dbReference type="Gene3D" id="3.90.550.10">
    <property type="entry name" value="Spore Coat Polysaccharide Biosynthesis Protein SpsA, Chain A"/>
    <property type="match status" value="1"/>
</dbReference>
<dbReference type="Pfam" id="PF00483">
    <property type="entry name" value="NTP_transferase"/>
    <property type="match status" value="1"/>
</dbReference>
<feature type="domain" description="Nucleotidyl transferase" evidence="1">
    <location>
        <begin position="3"/>
        <end position="229"/>
    </location>
</feature>
<evidence type="ECO:0000313" key="2">
    <source>
        <dbReference type="EMBL" id="PST37616.1"/>
    </source>
</evidence>
<organism evidence="2 3">
    <name type="scientific">Clostridium fessum</name>
    <dbReference type="NCBI Taxonomy" id="2126740"/>
    <lineage>
        <taxon>Bacteria</taxon>
        <taxon>Bacillati</taxon>
        <taxon>Bacillota</taxon>
        <taxon>Clostridia</taxon>
        <taxon>Eubacteriales</taxon>
        <taxon>Clostridiaceae</taxon>
        <taxon>Clostridium</taxon>
    </lineage>
</organism>
<dbReference type="PANTHER" id="PTHR22572">
    <property type="entry name" value="SUGAR-1-PHOSPHATE GUANYL TRANSFERASE"/>
    <property type="match status" value="1"/>
</dbReference>
<dbReference type="CDD" id="cd06915">
    <property type="entry name" value="NTP_transferase_WcbM_like"/>
    <property type="match status" value="1"/>
</dbReference>
<dbReference type="EMBL" id="PYLO01000002">
    <property type="protein sequence ID" value="PST37616.1"/>
    <property type="molecule type" value="Genomic_DNA"/>
</dbReference>
<dbReference type="GO" id="GO:0016740">
    <property type="term" value="F:transferase activity"/>
    <property type="evidence" value="ECO:0007669"/>
    <property type="project" value="UniProtKB-KW"/>
</dbReference>
<sequence length="235" mass="26106">MQAIILAGGLGTRLRSVVSDRPKPMALVEGKPFLEYVLQGLKKSGIDDIIFAVGYKGGMVEEYFGDGSRFGIRARYAYEEELLGTAGAIKNAGKYVTDEQFFVLNGDTFYQMDFGDLSRIQQEKNLEMALVLRGVPDISRYGAARLTDGLLTAFNEKNGNTGAGTINGGVYLMKRALLDEIPEGKVSLENECIPRWMQEGRRLGGIVNDGYFIDIGVPEDYFRFQEDVRKGDITW</sequence>
<dbReference type="InterPro" id="IPR029044">
    <property type="entry name" value="Nucleotide-diphossugar_trans"/>
</dbReference>
<dbReference type="SUPFAM" id="SSF53448">
    <property type="entry name" value="Nucleotide-diphospho-sugar transferases"/>
    <property type="match status" value="1"/>
</dbReference>
<dbReference type="InterPro" id="IPR050486">
    <property type="entry name" value="Mannose-1P_guanyltransferase"/>
</dbReference>
<dbReference type="RefSeq" id="WP_107000699.1">
    <property type="nucleotide sequence ID" value="NZ_CAUWBW010000008.1"/>
</dbReference>